<accession>A0A940MVP7</accession>
<comment type="caution">
    <text evidence="2">The sequence shown here is derived from an EMBL/GenBank/DDBJ whole genome shotgun (WGS) entry which is preliminary data.</text>
</comment>
<evidence type="ECO:0000313" key="2">
    <source>
        <dbReference type="EMBL" id="MBP0492861.1"/>
    </source>
</evidence>
<gene>
    <name evidence="2" type="ORF">J5Y10_08730</name>
</gene>
<evidence type="ECO:0000256" key="1">
    <source>
        <dbReference type="SAM" id="MobiDB-lite"/>
    </source>
</evidence>
<organism evidence="2 3">
    <name type="scientific">Roseomonas indoligenes</name>
    <dbReference type="NCBI Taxonomy" id="2820811"/>
    <lineage>
        <taxon>Bacteria</taxon>
        <taxon>Pseudomonadati</taxon>
        <taxon>Pseudomonadota</taxon>
        <taxon>Alphaproteobacteria</taxon>
        <taxon>Acetobacterales</taxon>
        <taxon>Roseomonadaceae</taxon>
        <taxon>Roseomonas</taxon>
    </lineage>
</organism>
<reference evidence="2" key="1">
    <citation type="submission" date="2021-03" db="EMBL/GenBank/DDBJ databases">
        <authorList>
            <person name="So Y."/>
        </authorList>
    </citation>
    <scope>NUCLEOTIDE SEQUENCE</scope>
    <source>
        <strain evidence="2">SG15</strain>
    </source>
</reference>
<protein>
    <submittedName>
        <fullName evidence="2">Uncharacterized protein</fullName>
    </submittedName>
</protein>
<dbReference type="RefSeq" id="WP_209372720.1">
    <property type="nucleotide sequence ID" value="NZ_JAGIZA010000004.1"/>
</dbReference>
<keyword evidence="3" id="KW-1185">Reference proteome</keyword>
<dbReference type="EMBL" id="JAGIZA010000004">
    <property type="protein sequence ID" value="MBP0492861.1"/>
    <property type="molecule type" value="Genomic_DNA"/>
</dbReference>
<name>A0A940MVP7_9PROT</name>
<feature type="region of interest" description="Disordered" evidence="1">
    <location>
        <begin position="29"/>
        <end position="63"/>
    </location>
</feature>
<evidence type="ECO:0000313" key="3">
    <source>
        <dbReference type="Proteomes" id="UP000677537"/>
    </source>
</evidence>
<sequence length="382" mass="42219">MARAAGLLQAQVFGLTLLREDARNGPALAGGLDGEGVRGERGGAVKDRWESSPVRNRGGLRHTGEGPRYCERDLALGQVIQSPGERPEVGLHLPELSHISPAFSLARAPVTVAPRQDGIHKLNREDEAVFELRIPISEFEALRPKVKQALLMCGHALNDLNVLANIFILAANGQRPDRPDYRVLGAQSTIILRLLIGKVHEALHTYQKLFRKGELAELIRPLRSEEMITAWKRFERQGERKTVTSRIRNSYAFHHPRAELMVKAFEAGAKEDFSIFLGRRRRSQFCPSAEEAAIGALLDELDPSVNYDTAPSIMSEAMNEALEDHAQLAILLNGAMVILIESFCPTATLRPAYLLPDPPDIETYGLPFFLADSFGPDSAIEP</sequence>
<feature type="compositionally biased region" description="Basic and acidic residues" evidence="1">
    <location>
        <begin position="35"/>
        <end position="50"/>
    </location>
</feature>
<proteinExistence type="predicted"/>
<dbReference type="AlphaFoldDB" id="A0A940MVP7"/>
<dbReference type="Proteomes" id="UP000677537">
    <property type="component" value="Unassembled WGS sequence"/>
</dbReference>